<dbReference type="VEuPathDB" id="FungiDB:PYU1_G002478"/>
<feature type="transmembrane region" description="Helical" evidence="2">
    <location>
        <begin position="302"/>
        <end position="330"/>
    </location>
</feature>
<reference evidence="3" key="3">
    <citation type="submission" date="2014-11" db="UniProtKB">
        <authorList>
            <consortium name="EnsemblProtists"/>
        </authorList>
    </citation>
    <scope>IDENTIFICATION</scope>
    <source>
        <strain evidence="3">DAOM BR144</strain>
    </source>
</reference>
<keyword evidence="2" id="KW-0812">Transmembrane</keyword>
<dbReference type="GO" id="GO:0034976">
    <property type="term" value="P:response to endoplasmic reticulum stress"/>
    <property type="evidence" value="ECO:0007669"/>
    <property type="project" value="TreeGrafter"/>
</dbReference>
<dbReference type="GO" id="GO:1904294">
    <property type="term" value="P:positive regulation of ERAD pathway"/>
    <property type="evidence" value="ECO:0007669"/>
    <property type="project" value="TreeGrafter"/>
</dbReference>
<dbReference type="GO" id="GO:0005783">
    <property type="term" value="C:endoplasmic reticulum"/>
    <property type="evidence" value="ECO:0007669"/>
    <property type="project" value="TreeGrafter"/>
</dbReference>
<evidence type="ECO:0000256" key="1">
    <source>
        <dbReference type="SAM" id="MobiDB-lite"/>
    </source>
</evidence>
<feature type="transmembrane region" description="Helical" evidence="2">
    <location>
        <begin position="33"/>
        <end position="53"/>
    </location>
</feature>
<keyword evidence="2" id="KW-1133">Transmembrane helix</keyword>
<evidence type="ECO:0000313" key="3">
    <source>
        <dbReference type="EnsemblProtists" id="PYU1_T002481"/>
    </source>
</evidence>
<feature type="transmembrane region" description="Helical" evidence="2">
    <location>
        <begin position="336"/>
        <end position="357"/>
    </location>
</feature>
<protein>
    <submittedName>
        <fullName evidence="3">Uncharacterized protein</fullName>
    </submittedName>
</protein>
<dbReference type="AlphaFoldDB" id="K3WBZ0"/>
<dbReference type="Proteomes" id="UP000019132">
    <property type="component" value="Unassembled WGS sequence"/>
</dbReference>
<dbReference type="InParanoid" id="K3WBZ0"/>
<evidence type="ECO:0000313" key="4">
    <source>
        <dbReference type="Proteomes" id="UP000019132"/>
    </source>
</evidence>
<sequence>MEEMDEVYLRMHMQLLQWLQRVCARKTRLRLEVLLFVLASHLVVLACLLHVSFVSDAFGHSDCLSQYYAPPPSASSPIRPHNSHNGSDGAQSSASSTNPSAHLLLRIQIVPEQAEWIAVESKSGAGPPDVHYKDPQTSFVYAAHRGLLSLLELHNDAKRDRTRTPSFSLKDVPFVTLYVPSSSACFDLKWVGASNPLWKWFLEHVLGYDTILMNQLAKQYGAKGFFYRESLKVITDMNYGVFNPVDAAKSWLLFVALKFKVLHTIVFLFFILTALVAFVLTETQKRMLTFTELFQNRSQLQLPIANLVLEYFAQSLMFVPILVGMLFFLFELYKDQLLAFAVLSMMWMGESFSVISVRSRLSQAYFPPLFFGLFAIFHLYFFAFPFGFSYVVFAAMAMLLGLLTLFFWNNFEIPALNHGQISLRRPREGGFGMSG</sequence>
<dbReference type="STRING" id="431595.K3WBZ0"/>
<dbReference type="OMA" id="MSSECFG"/>
<evidence type="ECO:0000256" key="2">
    <source>
        <dbReference type="SAM" id="Phobius"/>
    </source>
</evidence>
<dbReference type="HOGENOM" id="CLU_061299_0_0_1"/>
<dbReference type="eggNOG" id="KOG2092">
    <property type="taxonomic scope" value="Eukaryota"/>
</dbReference>
<dbReference type="PANTHER" id="PTHR21650:SF4">
    <property type="entry name" value="MEMBRALIN"/>
    <property type="match status" value="1"/>
</dbReference>
<feature type="region of interest" description="Disordered" evidence="1">
    <location>
        <begin position="74"/>
        <end position="97"/>
    </location>
</feature>
<accession>K3WBZ0</accession>
<proteinExistence type="predicted"/>
<dbReference type="EnsemblProtists" id="PYU1_T002481">
    <property type="protein sequence ID" value="PYU1_T002481"/>
    <property type="gene ID" value="PYU1_G002478"/>
</dbReference>
<reference evidence="4" key="1">
    <citation type="journal article" date="2010" name="Genome Biol.">
        <title>Genome sequence of the necrotrophic plant pathogen Pythium ultimum reveals original pathogenicity mechanisms and effector repertoire.</title>
        <authorList>
            <person name="Levesque C.A."/>
            <person name="Brouwer H."/>
            <person name="Cano L."/>
            <person name="Hamilton J.P."/>
            <person name="Holt C."/>
            <person name="Huitema E."/>
            <person name="Raffaele S."/>
            <person name="Robideau G.P."/>
            <person name="Thines M."/>
            <person name="Win J."/>
            <person name="Zerillo M.M."/>
            <person name="Beakes G.W."/>
            <person name="Boore J.L."/>
            <person name="Busam D."/>
            <person name="Dumas B."/>
            <person name="Ferriera S."/>
            <person name="Fuerstenberg S.I."/>
            <person name="Gachon C.M."/>
            <person name="Gaulin E."/>
            <person name="Govers F."/>
            <person name="Grenville-Briggs L."/>
            <person name="Horner N."/>
            <person name="Hostetler J."/>
            <person name="Jiang R.H."/>
            <person name="Johnson J."/>
            <person name="Krajaejun T."/>
            <person name="Lin H."/>
            <person name="Meijer H.J."/>
            <person name="Moore B."/>
            <person name="Morris P."/>
            <person name="Phuntmart V."/>
            <person name="Puiu D."/>
            <person name="Shetty J."/>
            <person name="Stajich J.E."/>
            <person name="Tripathy S."/>
            <person name="Wawra S."/>
            <person name="van West P."/>
            <person name="Whitty B.R."/>
            <person name="Coutinho P.M."/>
            <person name="Henrissat B."/>
            <person name="Martin F."/>
            <person name="Thomas P.D."/>
            <person name="Tyler B.M."/>
            <person name="De Vries R.P."/>
            <person name="Kamoun S."/>
            <person name="Yandell M."/>
            <person name="Tisserat N."/>
            <person name="Buell C.R."/>
        </authorList>
    </citation>
    <scope>NUCLEOTIDE SEQUENCE</scope>
    <source>
        <strain evidence="4">DAOM:BR144</strain>
    </source>
</reference>
<keyword evidence="4" id="KW-1185">Reference proteome</keyword>
<keyword evidence="2" id="KW-0472">Membrane</keyword>
<reference evidence="4" key="2">
    <citation type="submission" date="2010-04" db="EMBL/GenBank/DDBJ databases">
        <authorList>
            <person name="Buell R."/>
            <person name="Hamilton J."/>
            <person name="Hostetler J."/>
        </authorList>
    </citation>
    <scope>NUCLEOTIDE SEQUENCE [LARGE SCALE GENOMIC DNA]</scope>
    <source>
        <strain evidence="4">DAOM:BR144</strain>
    </source>
</reference>
<feature type="transmembrane region" description="Helical" evidence="2">
    <location>
        <begin position="364"/>
        <end position="382"/>
    </location>
</feature>
<feature type="transmembrane region" description="Helical" evidence="2">
    <location>
        <begin position="388"/>
        <end position="408"/>
    </location>
</feature>
<name>K3WBZ0_GLOUD</name>
<feature type="transmembrane region" description="Helical" evidence="2">
    <location>
        <begin position="261"/>
        <end position="281"/>
    </location>
</feature>
<feature type="compositionally biased region" description="Polar residues" evidence="1">
    <location>
        <begin position="83"/>
        <end position="97"/>
    </location>
</feature>
<organism evidence="3 4">
    <name type="scientific">Globisporangium ultimum (strain ATCC 200006 / CBS 805.95 / DAOM BR144)</name>
    <name type="common">Pythium ultimum</name>
    <dbReference type="NCBI Taxonomy" id="431595"/>
    <lineage>
        <taxon>Eukaryota</taxon>
        <taxon>Sar</taxon>
        <taxon>Stramenopiles</taxon>
        <taxon>Oomycota</taxon>
        <taxon>Peronosporomycetes</taxon>
        <taxon>Pythiales</taxon>
        <taxon>Pythiaceae</taxon>
        <taxon>Globisporangium</taxon>
    </lineage>
</organism>
<dbReference type="PANTHER" id="PTHR21650">
    <property type="entry name" value="MEMBRALIN/KINETOCHORE PROTEIN NUF2"/>
    <property type="match status" value="1"/>
</dbReference>